<organism evidence="1 2">
    <name type="scientific">Tanacetum coccineum</name>
    <dbReference type="NCBI Taxonomy" id="301880"/>
    <lineage>
        <taxon>Eukaryota</taxon>
        <taxon>Viridiplantae</taxon>
        <taxon>Streptophyta</taxon>
        <taxon>Embryophyta</taxon>
        <taxon>Tracheophyta</taxon>
        <taxon>Spermatophyta</taxon>
        <taxon>Magnoliopsida</taxon>
        <taxon>eudicotyledons</taxon>
        <taxon>Gunneridae</taxon>
        <taxon>Pentapetalae</taxon>
        <taxon>asterids</taxon>
        <taxon>campanulids</taxon>
        <taxon>Asterales</taxon>
        <taxon>Asteraceae</taxon>
        <taxon>Asteroideae</taxon>
        <taxon>Anthemideae</taxon>
        <taxon>Anthemidinae</taxon>
        <taxon>Tanacetum</taxon>
    </lineage>
</organism>
<protein>
    <submittedName>
        <fullName evidence="1">Uncharacterized protein</fullName>
    </submittedName>
</protein>
<accession>A0ABQ4WYW6</accession>
<reference evidence="1" key="2">
    <citation type="submission" date="2022-01" db="EMBL/GenBank/DDBJ databases">
        <authorList>
            <person name="Yamashiro T."/>
            <person name="Shiraishi A."/>
            <person name="Satake H."/>
            <person name="Nakayama K."/>
        </authorList>
    </citation>
    <scope>NUCLEOTIDE SEQUENCE</scope>
</reference>
<sequence>MSYTSTLIASEGSLIVSSNKIPSIPGHVANLLAIPALYSARPIVVQLALVSQRAYTVGTFSLPLVPRILCYFVFLPFDLAHLLASHAGLCLIDSNSLNSISNSLGYNLLDFRKTHPLIRI</sequence>
<comment type="caution">
    <text evidence="1">The sequence shown here is derived from an EMBL/GenBank/DDBJ whole genome shotgun (WGS) entry which is preliminary data.</text>
</comment>
<dbReference type="EMBL" id="BQNB010009057">
    <property type="protein sequence ID" value="GJS58124.1"/>
    <property type="molecule type" value="Genomic_DNA"/>
</dbReference>
<name>A0ABQ4WYW6_9ASTR</name>
<proteinExistence type="predicted"/>
<reference evidence="1" key="1">
    <citation type="journal article" date="2022" name="Int. J. Mol. Sci.">
        <title>Draft Genome of Tanacetum Coccineum: Genomic Comparison of Closely Related Tanacetum-Family Plants.</title>
        <authorList>
            <person name="Yamashiro T."/>
            <person name="Shiraishi A."/>
            <person name="Nakayama K."/>
            <person name="Satake H."/>
        </authorList>
    </citation>
    <scope>NUCLEOTIDE SEQUENCE</scope>
</reference>
<evidence type="ECO:0000313" key="1">
    <source>
        <dbReference type="EMBL" id="GJS58124.1"/>
    </source>
</evidence>
<gene>
    <name evidence="1" type="ORF">Tco_0652908</name>
</gene>
<keyword evidence="2" id="KW-1185">Reference proteome</keyword>
<dbReference type="Proteomes" id="UP001151760">
    <property type="component" value="Unassembled WGS sequence"/>
</dbReference>
<evidence type="ECO:0000313" key="2">
    <source>
        <dbReference type="Proteomes" id="UP001151760"/>
    </source>
</evidence>